<dbReference type="AlphaFoldDB" id="A0A511SVU3"/>
<dbReference type="PANTHER" id="PTHR43233">
    <property type="entry name" value="FAMILY N-ACETYLTRANSFERASE, PUTATIVE (AFU_ORTHOLOGUE AFUA_6G03350)-RELATED"/>
    <property type="match status" value="1"/>
</dbReference>
<keyword evidence="4" id="KW-1185">Reference proteome</keyword>
<protein>
    <submittedName>
        <fullName evidence="3">Acetyltransferase (GNAT) domain-containing protein</fullName>
    </submittedName>
    <submittedName>
        <fullName evidence="2">N-acetyltransferase</fullName>
    </submittedName>
</protein>
<dbReference type="EMBL" id="BJXR01000014">
    <property type="protein sequence ID" value="GEN06026.1"/>
    <property type="molecule type" value="Genomic_DNA"/>
</dbReference>
<comment type="caution">
    <text evidence="2">The sequence shown here is derived from an EMBL/GenBank/DDBJ whole genome shotgun (WGS) entry which is preliminary data.</text>
</comment>
<dbReference type="RefSeq" id="WP_074951164.1">
    <property type="nucleotide sequence ID" value="NZ_BJXR01000014.1"/>
</dbReference>
<organism evidence="2 5">
    <name type="scientific">Myxococcus fulvus</name>
    <dbReference type="NCBI Taxonomy" id="33"/>
    <lineage>
        <taxon>Bacteria</taxon>
        <taxon>Pseudomonadati</taxon>
        <taxon>Myxococcota</taxon>
        <taxon>Myxococcia</taxon>
        <taxon>Myxococcales</taxon>
        <taxon>Cystobacterineae</taxon>
        <taxon>Myxococcaceae</taxon>
        <taxon>Myxococcus</taxon>
    </lineage>
</organism>
<dbReference type="Proteomes" id="UP000321514">
    <property type="component" value="Unassembled WGS sequence"/>
</dbReference>
<name>A0A511SVU3_MYXFU</name>
<evidence type="ECO:0000313" key="3">
    <source>
        <dbReference type="EMBL" id="SET60450.1"/>
    </source>
</evidence>
<dbReference type="Pfam" id="PF00583">
    <property type="entry name" value="Acetyltransf_1"/>
    <property type="match status" value="1"/>
</dbReference>
<feature type="domain" description="N-acetyltransferase" evidence="1">
    <location>
        <begin position="22"/>
        <end position="162"/>
    </location>
</feature>
<evidence type="ECO:0000313" key="5">
    <source>
        <dbReference type="Proteomes" id="UP000321514"/>
    </source>
</evidence>
<dbReference type="PANTHER" id="PTHR43233:SF1">
    <property type="entry name" value="FAMILY N-ACETYLTRANSFERASE, PUTATIVE (AFU_ORTHOLOGUE AFUA_6G03350)-RELATED"/>
    <property type="match status" value="1"/>
</dbReference>
<dbReference type="SUPFAM" id="SSF55729">
    <property type="entry name" value="Acyl-CoA N-acyltransferases (Nat)"/>
    <property type="match status" value="1"/>
</dbReference>
<reference evidence="3 4" key="1">
    <citation type="submission" date="2016-10" db="EMBL/GenBank/DDBJ databases">
        <authorList>
            <person name="Varghese N."/>
            <person name="Submissions S."/>
        </authorList>
    </citation>
    <scope>NUCLEOTIDE SEQUENCE [LARGE SCALE GENOMIC DNA]</scope>
    <source>
        <strain evidence="3 4">DSM 16525</strain>
    </source>
</reference>
<gene>
    <name evidence="2" type="ORF">MFU01_10630</name>
    <name evidence="3" type="ORF">SAMN05443572_102856</name>
</gene>
<dbReference type="Proteomes" id="UP000183760">
    <property type="component" value="Unassembled WGS sequence"/>
</dbReference>
<reference evidence="2 5" key="2">
    <citation type="submission" date="2019-07" db="EMBL/GenBank/DDBJ databases">
        <title>Whole genome shotgun sequence of Myxococcus fulvus NBRC 100333.</title>
        <authorList>
            <person name="Hosoyama A."/>
            <person name="Uohara A."/>
            <person name="Ohji S."/>
            <person name="Ichikawa N."/>
        </authorList>
    </citation>
    <scope>NUCLEOTIDE SEQUENCE [LARGE SCALE GENOMIC DNA]</scope>
    <source>
        <strain evidence="2 5">NBRC 100333</strain>
    </source>
</reference>
<sequence length="164" mass="18520">MLDSAASSSSPTFEVKGEDGHVISDDFSRLDLDLVHGFLTKTYWSPEIPRETVERAWRNSLAFGLYAADGAQVGGCRVVTDRATFAYLADVFILESQRGKGLSKWLMRVVFAHPDLQGLRRFMLATRDAHGLYAQYGFTALTAPERIMERVDPDVYRRKKQDAR</sequence>
<dbReference type="InterPro" id="IPR000182">
    <property type="entry name" value="GNAT_dom"/>
</dbReference>
<proteinExistence type="predicted"/>
<dbReference type="CDD" id="cd04301">
    <property type="entry name" value="NAT_SF"/>
    <property type="match status" value="1"/>
</dbReference>
<dbReference type="PROSITE" id="PS51186">
    <property type="entry name" value="GNAT"/>
    <property type="match status" value="1"/>
</dbReference>
<dbReference type="GO" id="GO:0016747">
    <property type="term" value="F:acyltransferase activity, transferring groups other than amino-acyl groups"/>
    <property type="evidence" value="ECO:0007669"/>
    <property type="project" value="InterPro"/>
</dbReference>
<dbReference type="InterPro" id="IPR053144">
    <property type="entry name" value="Acetyltransferase_Butenolide"/>
</dbReference>
<dbReference type="OrthoDB" id="3216107at2"/>
<evidence type="ECO:0000313" key="2">
    <source>
        <dbReference type="EMBL" id="GEN06026.1"/>
    </source>
</evidence>
<keyword evidence="2" id="KW-0808">Transferase</keyword>
<dbReference type="Gene3D" id="3.40.630.30">
    <property type="match status" value="1"/>
</dbReference>
<evidence type="ECO:0000313" key="4">
    <source>
        <dbReference type="Proteomes" id="UP000183760"/>
    </source>
</evidence>
<dbReference type="InterPro" id="IPR016181">
    <property type="entry name" value="Acyl_CoA_acyltransferase"/>
</dbReference>
<accession>A0A511SVU3</accession>
<dbReference type="STRING" id="1334629.MFUL124B02_35525"/>
<evidence type="ECO:0000259" key="1">
    <source>
        <dbReference type="PROSITE" id="PS51186"/>
    </source>
</evidence>
<dbReference type="EMBL" id="FOIB01000002">
    <property type="protein sequence ID" value="SET60450.1"/>
    <property type="molecule type" value="Genomic_DNA"/>
</dbReference>